<evidence type="ECO:0000256" key="3">
    <source>
        <dbReference type="ARBA" id="ARBA00022676"/>
    </source>
</evidence>
<dbReference type="Proteomes" id="UP000264310">
    <property type="component" value="Unassembled WGS sequence"/>
</dbReference>
<keyword evidence="4" id="KW-0808">Transferase</keyword>
<sequence length="230" mass="24588">MTISRRGVLTAFAALAGLGLSGCTSLSGSSSNVLGYAFGSNLTSMYGPLEDNGRVVPAISSSVLQERNVRRQVAWTGKEKPGTIVVDPENHYLFLVEEGGTARRYGIGVGKEGFAFSGTTTIKRKADWPGWTPTGNMIRRDPERYGPYAGGVPGGLNNPLGARALYLYRGGKDTHFRIHGTNEPHTIGRSMSSGCIRMMNQDVIDLEQRVPVGTTVVVRRGALKDGGLTA</sequence>
<dbReference type="GO" id="GO:0008360">
    <property type="term" value="P:regulation of cell shape"/>
    <property type="evidence" value="ECO:0007669"/>
    <property type="project" value="UniProtKB-UniRule"/>
</dbReference>
<feature type="domain" description="L,D-TPase catalytic" evidence="11">
    <location>
        <begin position="82"/>
        <end position="219"/>
    </location>
</feature>
<keyword evidence="10" id="KW-0732">Signal</keyword>
<evidence type="ECO:0000259" key="11">
    <source>
        <dbReference type="PROSITE" id="PS52029"/>
    </source>
</evidence>
<evidence type="ECO:0000256" key="1">
    <source>
        <dbReference type="ARBA" id="ARBA00004752"/>
    </source>
</evidence>
<proteinExistence type="inferred from homology"/>
<evidence type="ECO:0000256" key="9">
    <source>
        <dbReference type="PROSITE-ProRule" id="PRU01373"/>
    </source>
</evidence>
<evidence type="ECO:0000313" key="12">
    <source>
        <dbReference type="EMBL" id="RFC66336.1"/>
    </source>
</evidence>
<comment type="caution">
    <text evidence="12">The sequence shown here is derived from an EMBL/GenBank/DDBJ whole genome shotgun (WGS) entry which is preliminary data.</text>
</comment>
<evidence type="ECO:0000256" key="4">
    <source>
        <dbReference type="ARBA" id="ARBA00022679"/>
    </source>
</evidence>
<dbReference type="PROSITE" id="PS51318">
    <property type="entry name" value="TAT"/>
    <property type="match status" value="1"/>
</dbReference>
<gene>
    <name evidence="12" type="ORF">DYI37_02480</name>
</gene>
<feature type="active site" description="Nucleophile" evidence="9">
    <location>
        <position position="195"/>
    </location>
</feature>
<reference evidence="12 13" key="1">
    <citation type="submission" date="2018-08" db="EMBL/GenBank/DDBJ databases">
        <title>Fulvimarina sp. 85, whole genome shotgun sequence.</title>
        <authorList>
            <person name="Tuo L."/>
        </authorList>
    </citation>
    <scope>NUCLEOTIDE SEQUENCE [LARGE SCALE GENOMIC DNA]</scope>
    <source>
        <strain evidence="12 13">85</strain>
    </source>
</reference>
<dbReference type="GO" id="GO:0016757">
    <property type="term" value="F:glycosyltransferase activity"/>
    <property type="evidence" value="ECO:0007669"/>
    <property type="project" value="UniProtKB-KW"/>
</dbReference>
<dbReference type="InterPro" id="IPR005490">
    <property type="entry name" value="LD_TPept_cat_dom"/>
</dbReference>
<dbReference type="FunFam" id="2.40.440.10:FF:000002">
    <property type="entry name" value="L,D-transpeptidase ErfK/SrfK"/>
    <property type="match status" value="1"/>
</dbReference>
<dbReference type="GO" id="GO:0071972">
    <property type="term" value="F:peptidoglycan L,D-transpeptidase activity"/>
    <property type="evidence" value="ECO:0007669"/>
    <property type="project" value="TreeGrafter"/>
</dbReference>
<dbReference type="SUPFAM" id="SSF141523">
    <property type="entry name" value="L,D-transpeptidase catalytic domain-like"/>
    <property type="match status" value="1"/>
</dbReference>
<feature type="active site" description="Proton donor/acceptor" evidence="9">
    <location>
        <position position="179"/>
    </location>
</feature>
<feature type="chain" id="PRO_5016571980" evidence="10">
    <location>
        <begin position="17"/>
        <end position="230"/>
    </location>
</feature>
<evidence type="ECO:0000256" key="6">
    <source>
        <dbReference type="ARBA" id="ARBA00022960"/>
    </source>
</evidence>
<dbReference type="Gene3D" id="2.40.440.10">
    <property type="entry name" value="L,D-transpeptidase catalytic domain-like"/>
    <property type="match status" value="1"/>
</dbReference>
<keyword evidence="8 9" id="KW-0961">Cell wall biogenesis/degradation</keyword>
<keyword evidence="3" id="KW-0328">Glycosyltransferase</keyword>
<dbReference type="GO" id="GO:0018104">
    <property type="term" value="P:peptidoglycan-protein cross-linking"/>
    <property type="evidence" value="ECO:0007669"/>
    <property type="project" value="TreeGrafter"/>
</dbReference>
<dbReference type="PROSITE" id="PS52029">
    <property type="entry name" value="LD_TPASE"/>
    <property type="match status" value="1"/>
</dbReference>
<dbReference type="EMBL" id="QURL01000001">
    <property type="protein sequence ID" value="RFC66336.1"/>
    <property type="molecule type" value="Genomic_DNA"/>
</dbReference>
<dbReference type="PANTHER" id="PTHR30582">
    <property type="entry name" value="L,D-TRANSPEPTIDASE"/>
    <property type="match status" value="1"/>
</dbReference>
<organism evidence="12 13">
    <name type="scientific">Fulvimarina endophytica</name>
    <dbReference type="NCBI Taxonomy" id="2293836"/>
    <lineage>
        <taxon>Bacteria</taxon>
        <taxon>Pseudomonadati</taxon>
        <taxon>Pseudomonadota</taxon>
        <taxon>Alphaproteobacteria</taxon>
        <taxon>Hyphomicrobiales</taxon>
        <taxon>Aurantimonadaceae</taxon>
        <taxon>Fulvimarina</taxon>
    </lineage>
</organism>
<dbReference type="GO" id="GO:0071555">
    <property type="term" value="P:cell wall organization"/>
    <property type="evidence" value="ECO:0007669"/>
    <property type="project" value="UniProtKB-UniRule"/>
</dbReference>
<dbReference type="PANTHER" id="PTHR30582:SF24">
    <property type="entry name" value="L,D-TRANSPEPTIDASE ERFK_SRFK-RELATED"/>
    <property type="match status" value="1"/>
</dbReference>
<dbReference type="GO" id="GO:0005576">
    <property type="term" value="C:extracellular region"/>
    <property type="evidence" value="ECO:0007669"/>
    <property type="project" value="TreeGrafter"/>
</dbReference>
<feature type="signal peptide" evidence="10">
    <location>
        <begin position="1"/>
        <end position="16"/>
    </location>
</feature>
<name>A0A371XAS2_9HYPH</name>
<keyword evidence="7 9" id="KW-0573">Peptidoglycan synthesis</keyword>
<dbReference type="PROSITE" id="PS51257">
    <property type="entry name" value="PROKAR_LIPOPROTEIN"/>
    <property type="match status" value="1"/>
</dbReference>
<dbReference type="AlphaFoldDB" id="A0A371XAS2"/>
<dbReference type="UniPathway" id="UPA00219"/>
<dbReference type="CDD" id="cd16913">
    <property type="entry name" value="YkuD_like"/>
    <property type="match status" value="1"/>
</dbReference>
<dbReference type="InterPro" id="IPR050979">
    <property type="entry name" value="LD-transpeptidase"/>
</dbReference>
<evidence type="ECO:0000256" key="7">
    <source>
        <dbReference type="ARBA" id="ARBA00022984"/>
    </source>
</evidence>
<evidence type="ECO:0000256" key="8">
    <source>
        <dbReference type="ARBA" id="ARBA00023316"/>
    </source>
</evidence>
<dbReference type="InterPro" id="IPR006311">
    <property type="entry name" value="TAT_signal"/>
</dbReference>
<protein>
    <submittedName>
        <fullName evidence="12">L,D-transpeptidase</fullName>
    </submittedName>
</protein>
<dbReference type="InterPro" id="IPR038063">
    <property type="entry name" value="Transpep_catalytic_dom"/>
</dbReference>
<comment type="pathway">
    <text evidence="1 9">Cell wall biogenesis; peptidoglycan biosynthesis.</text>
</comment>
<dbReference type="Pfam" id="PF03734">
    <property type="entry name" value="YkuD"/>
    <property type="match status" value="1"/>
</dbReference>
<comment type="similarity">
    <text evidence="2">Belongs to the YkuD family.</text>
</comment>
<evidence type="ECO:0000313" key="13">
    <source>
        <dbReference type="Proteomes" id="UP000264310"/>
    </source>
</evidence>
<keyword evidence="6 9" id="KW-0133">Cell shape</keyword>
<evidence type="ECO:0000256" key="10">
    <source>
        <dbReference type="SAM" id="SignalP"/>
    </source>
</evidence>
<dbReference type="OrthoDB" id="8402157at2"/>
<keyword evidence="5" id="KW-0378">Hydrolase</keyword>
<evidence type="ECO:0000256" key="2">
    <source>
        <dbReference type="ARBA" id="ARBA00005992"/>
    </source>
</evidence>
<dbReference type="RefSeq" id="WP_116681588.1">
    <property type="nucleotide sequence ID" value="NZ_QURL01000001.1"/>
</dbReference>
<evidence type="ECO:0000256" key="5">
    <source>
        <dbReference type="ARBA" id="ARBA00022801"/>
    </source>
</evidence>
<accession>A0A371XAS2</accession>
<keyword evidence="13" id="KW-1185">Reference proteome</keyword>